<dbReference type="Proteomes" id="UP000188243">
    <property type="component" value="Chromosome"/>
</dbReference>
<dbReference type="EMBL" id="CP019628">
    <property type="protein sequence ID" value="AQQ01604.1"/>
    <property type="molecule type" value="Genomic_DNA"/>
</dbReference>
<feature type="signal peptide" evidence="1">
    <location>
        <begin position="1"/>
        <end position="26"/>
    </location>
</feature>
<protein>
    <submittedName>
        <fullName evidence="3">Hemolysin</fullName>
    </submittedName>
</protein>
<dbReference type="InterPro" id="IPR026588">
    <property type="entry name" value="Choice_anch_A"/>
</dbReference>
<sequence length="738" mass="80483">MTKSLRKYKKLSAMIALTLASTSTLAGDLGVANNFSAFVFEEFESYLGRADGAIAAGDISIKGGYSVGYNRRSNPSEYYLISETGIEFRIGRQYVGSMIAGGGTDVHWSVRWGMERGSSIYANQDQASLPFNFDEQETFYKDLSTELAQLDSTGTVQWKWGGLYLQGDNTSATQVFNIDAQQFARAHTFKVQGMPAGATMVFNISGDSTLLVRGKSFARLKSHVTKTVFNFVDARDLNIKGNRWEGVVLAPHADISGLYGAAVMPVIGKSFQGSMTLLGNEFTGDLPDMAKTIKPFAMQQKWQWNSSEFMPEYIQVISTPVVAQLNDDNGDGVINNNDVADVVIISHKNKDLSNGIVRALNGIDGTELWNYSTGTVAADARYSPAVADLDGDGVVEIIVSSRFESFVSVIDHNGVTKKQIAKVNSNWSTIGNVSTADLNNDGSIEFSIGDAVYNYDTGSVYTYDWAPSSVIFDSNSDGIQEVLSSGQLNDIYGAEFWKYIGDDKVWFSSIADIDGDQQPEIILSIPATSSTANKSKLVALEANGNVKWERDNSINSGGGAQSISNFLGVNKIGIAHSGYKSIDMYNNQGDLVWSVANNDEWSGKIGVSAYDFNGDGIDEVIVQDHYKVRVLNGVNGEVLSTVTNSSATLWEYPIVVDLEGDDNAELVVVSNNADERYSINNGVTVYGAADSSKPWKNATRIWNQHSFHQTNVTQDGKIPTVEKQSWLNNNTYRSSTIK</sequence>
<dbReference type="PANTHER" id="PTHR45460:SF2">
    <property type="entry name" value="ALPHA 1,3 GLUCANASE, GH71 FAMILY (EUROFUNG)"/>
    <property type="match status" value="1"/>
</dbReference>
<dbReference type="KEGG" id="paln:B0W48_18555"/>
<dbReference type="Gene3D" id="2.130.10.130">
    <property type="entry name" value="Integrin alpha, N-terminal"/>
    <property type="match status" value="1"/>
</dbReference>
<dbReference type="AlphaFoldDB" id="A0A1Q2H2K4"/>
<evidence type="ECO:0000313" key="3">
    <source>
        <dbReference type="EMBL" id="AQQ01604.1"/>
    </source>
</evidence>
<gene>
    <name evidence="3" type="ORF">B0W48_18555</name>
</gene>
<dbReference type="PROSITE" id="PS00018">
    <property type="entry name" value="EF_HAND_1"/>
    <property type="match status" value="1"/>
</dbReference>
<evidence type="ECO:0000313" key="4">
    <source>
        <dbReference type="Proteomes" id="UP000188243"/>
    </source>
</evidence>
<dbReference type="SUPFAM" id="SSF69318">
    <property type="entry name" value="Integrin alpha N-terminal domain"/>
    <property type="match status" value="1"/>
</dbReference>
<organism evidence="3 4">
    <name type="scientific">Pseudoalteromonas aliena</name>
    <dbReference type="NCBI Taxonomy" id="247523"/>
    <lineage>
        <taxon>Bacteria</taxon>
        <taxon>Pseudomonadati</taxon>
        <taxon>Pseudomonadota</taxon>
        <taxon>Gammaproteobacteria</taxon>
        <taxon>Alteromonadales</taxon>
        <taxon>Pseudoalteromonadaceae</taxon>
        <taxon>Pseudoalteromonas</taxon>
    </lineage>
</organism>
<dbReference type="NCBIfam" id="TIGR04215">
    <property type="entry name" value="choice_anch_A"/>
    <property type="match status" value="1"/>
</dbReference>
<feature type="chain" id="PRO_5012230586" evidence="1">
    <location>
        <begin position="27"/>
        <end position="738"/>
    </location>
</feature>
<proteinExistence type="predicted"/>
<feature type="domain" description="Choice-of-anchor A" evidence="2">
    <location>
        <begin position="29"/>
        <end position="275"/>
    </location>
</feature>
<dbReference type="RefSeq" id="WP_077538238.1">
    <property type="nucleotide sequence ID" value="NZ_CP019628.1"/>
</dbReference>
<dbReference type="STRING" id="247523.B0W48_18555"/>
<dbReference type="Pfam" id="PF20597">
    <property type="entry name" value="pAdhesive_15"/>
    <property type="match status" value="1"/>
</dbReference>
<dbReference type="InterPro" id="IPR018247">
    <property type="entry name" value="EF_Hand_1_Ca_BS"/>
</dbReference>
<evidence type="ECO:0000259" key="2">
    <source>
        <dbReference type="Pfam" id="PF20597"/>
    </source>
</evidence>
<dbReference type="InterPro" id="IPR028994">
    <property type="entry name" value="Integrin_alpha_N"/>
</dbReference>
<reference evidence="3 4" key="1">
    <citation type="submission" date="2017-02" db="EMBL/GenBank/DDBJ databases">
        <title>Complete genome sequence of the cold-active Pseudoalteromonas aliena strain EH1 isolated from Arctic seawater.</title>
        <authorList>
            <person name="Kim E."/>
            <person name="Heo E."/>
            <person name="Kim H."/>
            <person name="Kim D."/>
        </authorList>
    </citation>
    <scope>NUCLEOTIDE SEQUENCE [LARGE SCALE GENOMIC DNA]</scope>
    <source>
        <strain evidence="3 4">EH1</strain>
    </source>
</reference>
<name>A0A1Q2H2K4_9GAMM</name>
<accession>A0A1Q2H2K4</accession>
<keyword evidence="1" id="KW-0732">Signal</keyword>
<evidence type="ECO:0000256" key="1">
    <source>
        <dbReference type="SAM" id="SignalP"/>
    </source>
</evidence>
<dbReference type="PANTHER" id="PTHR45460">
    <property type="entry name" value="SIMILAR TO CYSTEINE PROTEINASE"/>
    <property type="match status" value="1"/>
</dbReference>